<dbReference type="GO" id="GO:0044205">
    <property type="term" value="P:'de novo' UMP biosynthetic process"/>
    <property type="evidence" value="ECO:0007669"/>
    <property type="project" value="UniProtKB-UniRule"/>
</dbReference>
<feature type="binding site" description="in other chain" evidence="6">
    <location>
        <begin position="133"/>
        <end position="141"/>
    </location>
    <ligand>
        <name>5-phospho-alpha-D-ribose 1-diphosphate</name>
        <dbReference type="ChEBI" id="CHEBI:58017"/>
        <note>ligand shared between dimeric partners</note>
    </ligand>
</feature>
<accession>A0A937DM53</accession>
<evidence type="ECO:0000256" key="6">
    <source>
        <dbReference type="HAMAP-Rule" id="MF_01208"/>
    </source>
</evidence>
<dbReference type="EC" id="2.4.2.10" evidence="2 6"/>
<feature type="binding site" evidence="6">
    <location>
        <position position="113"/>
    </location>
    <ligand>
        <name>5-phospho-alpha-D-ribose 1-diphosphate</name>
        <dbReference type="ChEBI" id="CHEBI:58017"/>
        <note>ligand shared between dimeric partners</note>
    </ligand>
</feature>
<dbReference type="PANTHER" id="PTHR19278:SF9">
    <property type="entry name" value="URIDINE 5'-MONOPHOSPHATE SYNTHASE"/>
    <property type="match status" value="1"/>
</dbReference>
<comment type="catalytic activity">
    <reaction evidence="6">
        <text>orotidine 5'-phosphate + diphosphate = orotate + 5-phospho-alpha-D-ribose 1-diphosphate</text>
        <dbReference type="Rhea" id="RHEA:10380"/>
        <dbReference type="ChEBI" id="CHEBI:30839"/>
        <dbReference type="ChEBI" id="CHEBI:33019"/>
        <dbReference type="ChEBI" id="CHEBI:57538"/>
        <dbReference type="ChEBI" id="CHEBI:58017"/>
        <dbReference type="EC" id="2.4.2.10"/>
    </reaction>
</comment>
<feature type="binding site" evidence="6">
    <location>
        <position position="111"/>
    </location>
    <ligand>
        <name>5-phospho-alpha-D-ribose 1-diphosphate</name>
        <dbReference type="ChEBI" id="CHEBI:58017"/>
        <note>ligand shared between dimeric partners</note>
    </ligand>
</feature>
<evidence type="ECO:0000259" key="7">
    <source>
        <dbReference type="Pfam" id="PF00156"/>
    </source>
</evidence>
<keyword evidence="4 6" id="KW-0808">Transferase</keyword>
<name>A0A937DM53_9HYPH</name>
<gene>
    <name evidence="6" type="primary">pyrE</name>
    <name evidence="8" type="ORF">EU981_03685</name>
</gene>
<dbReference type="GO" id="GO:0019856">
    <property type="term" value="P:pyrimidine nucleobase biosynthetic process"/>
    <property type="evidence" value="ECO:0007669"/>
    <property type="project" value="TreeGrafter"/>
</dbReference>
<evidence type="ECO:0000313" key="8">
    <source>
        <dbReference type="EMBL" id="MBL0849162.1"/>
    </source>
</evidence>
<feature type="binding site" evidence="6">
    <location>
        <position position="137"/>
    </location>
    <ligand>
        <name>orotate</name>
        <dbReference type="ChEBI" id="CHEBI:30839"/>
    </ligand>
</feature>
<comment type="pathway">
    <text evidence="1 6">Pyrimidine metabolism; UMP biosynthesis via de novo pathway; UMP from orotate: step 1/2.</text>
</comment>
<dbReference type="InterPro" id="IPR023031">
    <property type="entry name" value="OPRT"/>
</dbReference>
<comment type="cofactor">
    <cofactor evidence="6">
        <name>Mg(2+)</name>
        <dbReference type="ChEBI" id="CHEBI:18420"/>
    </cofactor>
</comment>
<evidence type="ECO:0000256" key="3">
    <source>
        <dbReference type="ARBA" id="ARBA00022676"/>
    </source>
</evidence>
<comment type="caution">
    <text evidence="8">The sequence shown here is derived from an EMBL/GenBank/DDBJ whole genome shotgun (WGS) entry which is preliminary data.</text>
</comment>
<dbReference type="AlphaFoldDB" id="A0A937DM53"/>
<dbReference type="EMBL" id="SEOL01000006">
    <property type="protein sequence ID" value="MBL0849162.1"/>
    <property type="molecule type" value="Genomic_DNA"/>
</dbReference>
<evidence type="ECO:0000256" key="5">
    <source>
        <dbReference type="ARBA" id="ARBA00022975"/>
    </source>
</evidence>
<feature type="binding site" description="in other chain" evidence="6">
    <location>
        <position position="108"/>
    </location>
    <ligand>
        <name>5-phospho-alpha-D-ribose 1-diphosphate</name>
        <dbReference type="ChEBI" id="CHEBI:58017"/>
        <note>ligand shared between dimeric partners</note>
    </ligand>
</feature>
<dbReference type="SUPFAM" id="SSF53271">
    <property type="entry name" value="PRTase-like"/>
    <property type="match status" value="1"/>
</dbReference>
<dbReference type="GO" id="GO:0004588">
    <property type="term" value="F:orotate phosphoribosyltransferase activity"/>
    <property type="evidence" value="ECO:0007669"/>
    <property type="project" value="UniProtKB-UniRule"/>
</dbReference>
<dbReference type="CDD" id="cd06223">
    <property type="entry name" value="PRTases_typeI"/>
    <property type="match status" value="1"/>
</dbReference>
<dbReference type="InterPro" id="IPR029057">
    <property type="entry name" value="PRTase-like"/>
</dbReference>
<dbReference type="PANTHER" id="PTHR19278">
    <property type="entry name" value="OROTATE PHOSPHORIBOSYLTRANSFERASE"/>
    <property type="match status" value="1"/>
</dbReference>
<comment type="function">
    <text evidence="6">Catalyzes the transfer of a ribosyl phosphate group from 5-phosphoribose 1-diphosphate to orotate, leading to the formation of orotidine monophosphate (OMP).</text>
</comment>
<dbReference type="InterPro" id="IPR000836">
    <property type="entry name" value="PRTase_dom"/>
</dbReference>
<feature type="binding site" evidence="6">
    <location>
        <position position="107"/>
    </location>
    <ligand>
        <name>5-phospho-alpha-D-ribose 1-diphosphate</name>
        <dbReference type="ChEBI" id="CHEBI:58017"/>
        <note>ligand shared between dimeric partners</note>
    </ligand>
</feature>
<dbReference type="Gene3D" id="3.40.50.2020">
    <property type="match status" value="1"/>
</dbReference>
<keyword evidence="5 6" id="KW-0665">Pyrimidine biosynthesis</keyword>
<evidence type="ECO:0000256" key="2">
    <source>
        <dbReference type="ARBA" id="ARBA00011971"/>
    </source>
</evidence>
<evidence type="ECO:0000256" key="1">
    <source>
        <dbReference type="ARBA" id="ARBA00004889"/>
    </source>
</evidence>
<evidence type="ECO:0000313" key="9">
    <source>
        <dbReference type="Proteomes" id="UP000736856"/>
    </source>
</evidence>
<dbReference type="Pfam" id="PF00156">
    <property type="entry name" value="Pribosyltran"/>
    <property type="match status" value="1"/>
</dbReference>
<comment type="similarity">
    <text evidence="6">Belongs to the purine/pyrimidine phosphoribosyltransferase family. PyrE subfamily.</text>
</comment>
<evidence type="ECO:0000256" key="4">
    <source>
        <dbReference type="ARBA" id="ARBA00022679"/>
    </source>
</evidence>
<dbReference type="HAMAP" id="MF_01208">
    <property type="entry name" value="PyrE"/>
    <property type="match status" value="1"/>
</dbReference>
<comment type="subunit">
    <text evidence="6">Homodimer.</text>
</comment>
<organism evidence="8 9">
    <name type="scientific">Candidatus Liberibacter ctenarytainae</name>
    <dbReference type="NCBI Taxonomy" id="2020335"/>
    <lineage>
        <taxon>Bacteria</taxon>
        <taxon>Pseudomonadati</taxon>
        <taxon>Pseudomonadota</taxon>
        <taxon>Alphaproteobacteria</taxon>
        <taxon>Hyphomicrobiales</taxon>
        <taxon>Rhizobiaceae</taxon>
        <taxon>Liberibacter</taxon>
    </lineage>
</organism>
<proteinExistence type="inferred from homology"/>
<dbReference type="Proteomes" id="UP000736856">
    <property type="component" value="Unassembled WGS sequence"/>
</dbReference>
<dbReference type="NCBIfam" id="NF001729">
    <property type="entry name" value="PRK00455.1-3"/>
    <property type="match status" value="1"/>
</dbReference>
<keyword evidence="6" id="KW-0460">Magnesium</keyword>
<keyword evidence="3 6" id="KW-0328">Glycosyltransferase</keyword>
<protein>
    <recommendedName>
        <fullName evidence="2 6">Orotate phosphoribosyltransferase</fullName>
        <shortName evidence="6">OPRT</shortName>
        <shortName evidence="6">OPRTase</shortName>
        <ecNumber evidence="2 6">2.4.2.10</ecNumber>
    </recommendedName>
</protein>
<dbReference type="GO" id="GO:0000287">
    <property type="term" value="F:magnesium ion binding"/>
    <property type="evidence" value="ECO:0007669"/>
    <property type="project" value="UniProtKB-UniRule"/>
</dbReference>
<comment type="caution">
    <text evidence="6">Lacks conserved residue(s) required for the propagation of feature annotation.</text>
</comment>
<sequence>MIFNDFSNPKAMAELVAKMLFEINAVNFSPKNPYRLASGIVSPVYIDCRKLISYARVRSTIMDFAATIVLRNIGFESIDIIAGGETAGIPFAAFLAERLSLPMIYIRKKLKKHGQKTQIEGHISKGNRILLIEDSITLGGSMLDFVKVIRDAGGIIHDGIGLFFYGIFPEIPIRLQENNINLHYIVTWNDILKVAREQKTFDQSTLIEVEDFLNNPMQWSASHGGISTI</sequence>
<feature type="domain" description="Phosphoribosyltransferase" evidence="7">
    <location>
        <begin position="63"/>
        <end position="153"/>
    </location>
</feature>
<reference evidence="8" key="1">
    <citation type="submission" date="2019-02" db="EMBL/GenBank/DDBJ databases">
        <title>A novel Candidatus Liberibacter species associated with the New Zealand native fuchsia psyllid, Ctenarytaina fuchsiae.</title>
        <authorList>
            <person name="Thompson S.M."/>
            <person name="Jorgensen N."/>
            <person name="David C."/>
            <person name="Bulman S.R."/>
            <person name="Smith G.R."/>
        </authorList>
    </citation>
    <scope>NUCLEOTIDE SEQUENCE</scope>
    <source>
        <strain evidence="8">Oxford</strain>
    </source>
</reference>